<reference evidence="1 2" key="1">
    <citation type="submission" date="2016-08" db="EMBL/GenBank/DDBJ databases">
        <authorList>
            <person name="Seilhamer J.J."/>
        </authorList>
    </citation>
    <scope>NUCLEOTIDE SEQUENCE [LARGE SCALE GENOMIC DNA]</scope>
    <source>
        <strain evidence="1 2">ANC 4874</strain>
    </source>
</reference>
<protein>
    <submittedName>
        <fullName evidence="1">Uncharacterized protein</fullName>
    </submittedName>
</protein>
<dbReference type="EMBL" id="FMBK01000006">
    <property type="protein sequence ID" value="SCC71815.1"/>
    <property type="molecule type" value="Genomic_DNA"/>
</dbReference>
<evidence type="ECO:0000313" key="1">
    <source>
        <dbReference type="EMBL" id="SCC71815.1"/>
    </source>
</evidence>
<sequence>MFSLLLAMTIILFVVLSIWLGNMRDENNSKQLRQSQNNDHQNFPYLAKYVFFYQRMHLSDSGNWVGDSLS</sequence>
<organism evidence="1 2">
    <name type="scientific">Acinetobacter albensis</name>
    <dbReference type="NCBI Taxonomy" id="1673609"/>
    <lineage>
        <taxon>Bacteria</taxon>
        <taxon>Pseudomonadati</taxon>
        <taxon>Pseudomonadota</taxon>
        <taxon>Gammaproteobacteria</taxon>
        <taxon>Moraxellales</taxon>
        <taxon>Moraxellaceae</taxon>
        <taxon>Acinetobacter</taxon>
    </lineage>
</organism>
<evidence type="ECO:0000313" key="2">
    <source>
        <dbReference type="Proteomes" id="UP000243661"/>
    </source>
</evidence>
<gene>
    <name evidence="1" type="ORF">GA0116959_10635</name>
</gene>
<dbReference type="Proteomes" id="UP000243661">
    <property type="component" value="Unassembled WGS sequence"/>
</dbReference>
<name>A0A1C4GVC9_9GAMM</name>
<accession>A0A1C4GVC9</accession>
<proteinExistence type="predicted"/>
<dbReference type="AlphaFoldDB" id="A0A1C4GVC9"/>